<dbReference type="Proteomes" id="UP000499080">
    <property type="component" value="Unassembled WGS sequence"/>
</dbReference>
<dbReference type="AlphaFoldDB" id="A0A4Y2BIG0"/>
<dbReference type="GO" id="GO:0046983">
    <property type="term" value="F:protein dimerization activity"/>
    <property type="evidence" value="ECO:0007669"/>
    <property type="project" value="InterPro"/>
</dbReference>
<evidence type="ECO:0000313" key="3">
    <source>
        <dbReference type="Proteomes" id="UP000499080"/>
    </source>
</evidence>
<dbReference type="PANTHER" id="PTHR46880:SF5">
    <property type="entry name" value="DUF4371 DOMAIN-CONTAINING PROTEIN"/>
    <property type="match status" value="1"/>
</dbReference>
<dbReference type="PANTHER" id="PTHR46880">
    <property type="entry name" value="RAS-ASSOCIATING DOMAIN-CONTAINING PROTEIN"/>
    <property type="match status" value="1"/>
</dbReference>
<proteinExistence type="predicted"/>
<gene>
    <name evidence="2" type="ORF">AVEN_102585_1</name>
</gene>
<organism evidence="2 3">
    <name type="scientific">Araneus ventricosus</name>
    <name type="common">Orbweaver spider</name>
    <name type="synonym">Epeira ventricosa</name>
    <dbReference type="NCBI Taxonomy" id="182803"/>
    <lineage>
        <taxon>Eukaryota</taxon>
        <taxon>Metazoa</taxon>
        <taxon>Ecdysozoa</taxon>
        <taxon>Arthropoda</taxon>
        <taxon>Chelicerata</taxon>
        <taxon>Arachnida</taxon>
        <taxon>Araneae</taxon>
        <taxon>Araneomorphae</taxon>
        <taxon>Entelegynae</taxon>
        <taxon>Araneoidea</taxon>
        <taxon>Araneidae</taxon>
        <taxon>Araneus</taxon>
    </lineage>
</organism>
<dbReference type="InterPro" id="IPR008906">
    <property type="entry name" value="HATC_C_dom"/>
</dbReference>
<name>A0A4Y2BIG0_ARAVE</name>
<protein>
    <recommendedName>
        <fullName evidence="1">HAT C-terminal dimerisation domain-containing protein</fullName>
    </recommendedName>
</protein>
<dbReference type="Pfam" id="PF05699">
    <property type="entry name" value="Dimer_Tnp_hAT"/>
    <property type="match status" value="1"/>
</dbReference>
<keyword evidence="3" id="KW-1185">Reference proteome</keyword>
<accession>A0A4Y2BIG0</accession>
<dbReference type="SUPFAM" id="SSF53098">
    <property type="entry name" value="Ribonuclease H-like"/>
    <property type="match status" value="1"/>
</dbReference>
<reference evidence="2 3" key="1">
    <citation type="journal article" date="2019" name="Sci. Rep.">
        <title>Orb-weaving spider Araneus ventricosus genome elucidates the spidroin gene catalogue.</title>
        <authorList>
            <person name="Kono N."/>
            <person name="Nakamura H."/>
            <person name="Ohtoshi R."/>
            <person name="Moran D.A.P."/>
            <person name="Shinohara A."/>
            <person name="Yoshida Y."/>
            <person name="Fujiwara M."/>
            <person name="Mori M."/>
            <person name="Tomita M."/>
            <person name="Arakawa K."/>
        </authorList>
    </citation>
    <scope>NUCLEOTIDE SEQUENCE [LARGE SCALE GENOMIC DNA]</scope>
</reference>
<dbReference type="OrthoDB" id="6627458at2759"/>
<feature type="domain" description="HAT C-terminal dimerisation" evidence="1">
    <location>
        <begin position="162"/>
        <end position="214"/>
    </location>
</feature>
<dbReference type="InterPro" id="IPR012337">
    <property type="entry name" value="RNaseH-like_sf"/>
</dbReference>
<comment type="caution">
    <text evidence="2">The sequence shown here is derived from an EMBL/GenBank/DDBJ whole genome shotgun (WGS) entry which is preliminary data.</text>
</comment>
<dbReference type="EMBL" id="BGPR01000083">
    <property type="protein sequence ID" value="GBL92030.1"/>
    <property type="molecule type" value="Genomic_DNA"/>
</dbReference>
<sequence>MVENETLEIDIIETALPVKRQRKKKKMADELANDEGNSSDPLVDFRVNVFSLIMDRIVQSLEDRFVQHKQLYKDLSCLDPVNFKTIVEKGLEDEILKGIMKLFPQSRKYQIKLELFSFASNFDVLKLLLNNGENLIDSSCNNCKTCSTCPSCVLKILASNRLYGKAYDNLYELYKVVCTLSVTQVHCERTFSKLKIIKNRLRNSLSAENLESYVLLSIEKELLDNLDGEKIIDRFAETSSELNRLLTCS</sequence>
<evidence type="ECO:0000259" key="1">
    <source>
        <dbReference type="Pfam" id="PF05699"/>
    </source>
</evidence>
<evidence type="ECO:0000313" key="2">
    <source>
        <dbReference type="EMBL" id="GBL92030.1"/>
    </source>
</evidence>